<dbReference type="Pfam" id="PF23559">
    <property type="entry name" value="WHD_DRP"/>
    <property type="match status" value="1"/>
</dbReference>
<accession>A0A835FLM4</accession>
<dbReference type="EMBL" id="JACEFO010000652">
    <property type="protein sequence ID" value="KAF8762289.1"/>
    <property type="molecule type" value="Genomic_DNA"/>
</dbReference>
<feature type="domain" description="Disease resistance protein winged helix" evidence="11">
    <location>
        <begin position="424"/>
        <end position="493"/>
    </location>
</feature>
<dbReference type="InterPro" id="IPR055414">
    <property type="entry name" value="LRR_R13L4/SHOC2-like"/>
</dbReference>
<dbReference type="InterPro" id="IPR038005">
    <property type="entry name" value="RX-like_CC"/>
</dbReference>
<dbReference type="GO" id="GO:0005524">
    <property type="term" value="F:ATP binding"/>
    <property type="evidence" value="ECO:0007669"/>
    <property type="project" value="UniProtKB-KW"/>
</dbReference>
<feature type="domain" description="Disease resistance R13L4/SHOC-2-like LRR" evidence="12">
    <location>
        <begin position="558"/>
        <end position="845"/>
    </location>
</feature>
<organism evidence="13 14">
    <name type="scientific">Digitaria exilis</name>
    <dbReference type="NCBI Taxonomy" id="1010633"/>
    <lineage>
        <taxon>Eukaryota</taxon>
        <taxon>Viridiplantae</taxon>
        <taxon>Streptophyta</taxon>
        <taxon>Embryophyta</taxon>
        <taxon>Tracheophyta</taxon>
        <taxon>Spermatophyta</taxon>
        <taxon>Magnoliopsida</taxon>
        <taxon>Liliopsida</taxon>
        <taxon>Poales</taxon>
        <taxon>Poaceae</taxon>
        <taxon>PACMAD clade</taxon>
        <taxon>Panicoideae</taxon>
        <taxon>Panicodae</taxon>
        <taxon>Paniceae</taxon>
        <taxon>Anthephorinae</taxon>
        <taxon>Digitaria</taxon>
    </lineage>
</organism>
<keyword evidence="2" id="KW-0433">Leucine-rich repeat</keyword>
<dbReference type="Gene3D" id="1.20.5.4130">
    <property type="match status" value="1"/>
</dbReference>
<keyword evidence="3" id="KW-0677">Repeat</keyword>
<dbReference type="PANTHER" id="PTHR36766:SF70">
    <property type="entry name" value="DISEASE RESISTANCE PROTEIN RGA4"/>
    <property type="match status" value="1"/>
</dbReference>
<gene>
    <name evidence="13" type="ORF">HU200_009626</name>
</gene>
<dbReference type="GO" id="GO:0009626">
    <property type="term" value="P:plant-type hypersensitive response"/>
    <property type="evidence" value="ECO:0007669"/>
    <property type="project" value="UniProtKB-ARBA"/>
</dbReference>
<dbReference type="GO" id="GO:0042742">
    <property type="term" value="P:defense response to bacterium"/>
    <property type="evidence" value="ECO:0007669"/>
    <property type="project" value="UniProtKB-ARBA"/>
</dbReference>
<dbReference type="Pfam" id="PF00931">
    <property type="entry name" value="NB-ARC"/>
    <property type="match status" value="1"/>
</dbReference>
<feature type="domain" description="Disease resistance N-terminal" evidence="10">
    <location>
        <begin position="9"/>
        <end position="88"/>
    </location>
</feature>
<comment type="similarity">
    <text evidence="1">Belongs to the disease resistance NB-LRR family.</text>
</comment>
<feature type="domain" description="NB-ARC" evidence="9">
    <location>
        <begin position="192"/>
        <end position="336"/>
    </location>
</feature>
<evidence type="ECO:0000259" key="12">
    <source>
        <dbReference type="Pfam" id="PF23598"/>
    </source>
</evidence>
<keyword evidence="5" id="KW-0611">Plant defense</keyword>
<keyword evidence="7" id="KW-0175">Coiled coil</keyword>
<evidence type="ECO:0000256" key="8">
    <source>
        <dbReference type="SAM" id="MobiDB-lite"/>
    </source>
</evidence>
<dbReference type="FunFam" id="3.40.50.300:FF:001091">
    <property type="entry name" value="Probable disease resistance protein At1g61300"/>
    <property type="match status" value="1"/>
</dbReference>
<dbReference type="InterPro" id="IPR002182">
    <property type="entry name" value="NB-ARC"/>
</dbReference>
<dbReference type="GO" id="GO:0043531">
    <property type="term" value="F:ADP binding"/>
    <property type="evidence" value="ECO:0007669"/>
    <property type="project" value="InterPro"/>
</dbReference>
<evidence type="ECO:0000256" key="1">
    <source>
        <dbReference type="ARBA" id="ARBA00008894"/>
    </source>
</evidence>
<dbReference type="Pfam" id="PF23598">
    <property type="entry name" value="LRR_14"/>
    <property type="match status" value="1"/>
</dbReference>
<dbReference type="InterPro" id="IPR027417">
    <property type="entry name" value="P-loop_NTPase"/>
</dbReference>
<evidence type="ECO:0000256" key="4">
    <source>
        <dbReference type="ARBA" id="ARBA00022741"/>
    </source>
</evidence>
<evidence type="ECO:0000256" key="6">
    <source>
        <dbReference type="ARBA" id="ARBA00022840"/>
    </source>
</evidence>
<dbReference type="InterPro" id="IPR058922">
    <property type="entry name" value="WHD_DRP"/>
</dbReference>
<protein>
    <submittedName>
        <fullName evidence="13">Uncharacterized protein</fullName>
    </submittedName>
</protein>
<dbReference type="InterPro" id="IPR003591">
    <property type="entry name" value="Leu-rich_rpt_typical-subtyp"/>
</dbReference>
<dbReference type="OrthoDB" id="1050628at2759"/>
<dbReference type="InterPro" id="IPR032675">
    <property type="entry name" value="LRR_dom_sf"/>
</dbReference>
<evidence type="ECO:0000259" key="10">
    <source>
        <dbReference type="Pfam" id="PF18052"/>
    </source>
</evidence>
<sequence length="1003" mass="114627">MATILDSLVGSCAKKLQDIITEEAIIVLGVKEDLREVQRTMNQIKCFLEDAEQRRTEESAVNNWLSELKDAMYEADDIIDLARLEGSKLLAEQSASTSHTGYSFLRCFPNIRRRHEIGIRIRKFNNELDKISKLGERFLHIKNIKPKENISSMKKIETCDVVEPNLVGKETWLACAWLVNLICTSMGNRAFKVGIVGTGGVGKTTLAQKIYNDHKIKGKFSKQAWICVSHDYSDVDVLKEILRNIDVDYKQDETVRGLSRKLAAAVENKSFFLVLDDVWQHKVWTNLLRIPLDTALKVTILVTTRNDTVARKIGVEHMHRVELMSDDVGWELLWKSMNISDDSEIYNLRDMGIEIVRMCGGLPLAIKVTASVLMTKEKTENEWRKVINRSARFMSDLPDLLGALYLSYDELTPNLKQCFLYFSLYPEGWIIFRDDIVRFWIAEDFVREEEEQLLEDTAEEYYYELINRNLVQLVPGYADYSRCRMHDLLRQLAVHLSGDENFCGDPQSFAAKTLSKVRRASIIKNEDSAILPDVGNKPIRARTLNFRWLKIQKLEDTIFRRFRYLRVLNLTGSLIEIVSDSIGSLVHLRLLDLDDTDISYLPESISSLINLQILNLQQCSSLHHLPFGITQLCNLRRLGLSGTPINQVPKGICRLRSLNDLEGFPIVGGSDKSARMQEGWNLEELGPLSQLRKLNMIKLERALPCSNVPLLVDNKYLRELNMQCTRHTDQSYSKVDVINIEKTFEELNPPQNLEDLAIVGFFGQRFPTWLGANTHLHLLKYLGLIDCKSCVHLPPIGQLPNLKYLRITGLTAVTKIGPEFVDSKLDNPRCTEAVAFPKLEILVIDNMPNWEEWTFSDKEEVTEADTAGEDDGPAASQQGEAPTPRIRLLPHLKELQLVHSPKLRALPRQLGRDATSLRELILKDMASLKVVENLMFLSKDLVIDGCECLERVSKLPQVRVLLVTRCPNLRRIEELDNLEQLWLDADMHDQSSLWIPGLKQQLE</sequence>
<dbReference type="SUPFAM" id="SSF52058">
    <property type="entry name" value="L domain-like"/>
    <property type="match status" value="1"/>
</dbReference>
<dbReference type="CDD" id="cd14798">
    <property type="entry name" value="RX-CC_like"/>
    <property type="match status" value="1"/>
</dbReference>
<dbReference type="SMART" id="SM00369">
    <property type="entry name" value="LRR_TYP"/>
    <property type="match status" value="3"/>
</dbReference>
<dbReference type="Proteomes" id="UP000636709">
    <property type="component" value="Unassembled WGS sequence"/>
</dbReference>
<dbReference type="PRINTS" id="PR00364">
    <property type="entry name" value="DISEASERSIST"/>
</dbReference>
<keyword evidence="4" id="KW-0547">Nucleotide-binding</keyword>
<keyword evidence="6" id="KW-0067">ATP-binding</keyword>
<dbReference type="PANTHER" id="PTHR36766">
    <property type="entry name" value="PLANT BROAD-SPECTRUM MILDEW RESISTANCE PROTEIN RPW8"/>
    <property type="match status" value="1"/>
</dbReference>
<dbReference type="Gene3D" id="3.80.10.10">
    <property type="entry name" value="Ribonuclease Inhibitor"/>
    <property type="match status" value="2"/>
</dbReference>
<comment type="caution">
    <text evidence="13">The sequence shown here is derived from an EMBL/GenBank/DDBJ whole genome shotgun (WGS) entry which is preliminary data.</text>
</comment>
<proteinExistence type="inferred from homology"/>
<evidence type="ECO:0000256" key="2">
    <source>
        <dbReference type="ARBA" id="ARBA00022614"/>
    </source>
</evidence>
<evidence type="ECO:0000256" key="3">
    <source>
        <dbReference type="ARBA" id="ARBA00022737"/>
    </source>
</evidence>
<dbReference type="InterPro" id="IPR036388">
    <property type="entry name" value="WH-like_DNA-bd_sf"/>
</dbReference>
<dbReference type="Pfam" id="PF18052">
    <property type="entry name" value="Rx_N"/>
    <property type="match status" value="1"/>
</dbReference>
<evidence type="ECO:0000259" key="9">
    <source>
        <dbReference type="Pfam" id="PF00931"/>
    </source>
</evidence>
<name>A0A835FLM4_9POAL</name>
<reference evidence="13" key="1">
    <citation type="submission" date="2020-07" db="EMBL/GenBank/DDBJ databases">
        <title>Genome sequence and genetic diversity analysis of an under-domesticated orphan crop, white fonio (Digitaria exilis).</title>
        <authorList>
            <person name="Bennetzen J.L."/>
            <person name="Chen S."/>
            <person name="Ma X."/>
            <person name="Wang X."/>
            <person name="Yssel A.E.J."/>
            <person name="Chaluvadi S.R."/>
            <person name="Johnson M."/>
            <person name="Gangashetty P."/>
            <person name="Hamidou F."/>
            <person name="Sanogo M.D."/>
            <person name="Zwaenepoel A."/>
            <person name="Wallace J."/>
            <person name="Van De Peer Y."/>
            <person name="Van Deynze A."/>
        </authorList>
    </citation>
    <scope>NUCLEOTIDE SEQUENCE</scope>
    <source>
        <tissue evidence="13">Leaves</tissue>
    </source>
</reference>
<dbReference type="FunFam" id="1.10.10.10:FF:000322">
    <property type="entry name" value="Probable disease resistance protein At1g63360"/>
    <property type="match status" value="1"/>
</dbReference>
<dbReference type="Gene3D" id="1.10.10.10">
    <property type="entry name" value="Winged helix-like DNA-binding domain superfamily/Winged helix DNA-binding domain"/>
    <property type="match status" value="1"/>
</dbReference>
<evidence type="ECO:0000256" key="5">
    <source>
        <dbReference type="ARBA" id="ARBA00022821"/>
    </source>
</evidence>
<dbReference type="SUPFAM" id="SSF52540">
    <property type="entry name" value="P-loop containing nucleoside triphosphate hydrolases"/>
    <property type="match status" value="1"/>
</dbReference>
<evidence type="ECO:0000259" key="11">
    <source>
        <dbReference type="Pfam" id="PF23559"/>
    </source>
</evidence>
<feature type="region of interest" description="Disordered" evidence="8">
    <location>
        <begin position="861"/>
        <end position="883"/>
    </location>
</feature>
<dbReference type="Gene3D" id="3.40.50.300">
    <property type="entry name" value="P-loop containing nucleotide triphosphate hydrolases"/>
    <property type="match status" value="1"/>
</dbReference>
<dbReference type="AlphaFoldDB" id="A0A835FLM4"/>
<keyword evidence="14" id="KW-1185">Reference proteome</keyword>
<evidence type="ECO:0000313" key="13">
    <source>
        <dbReference type="EMBL" id="KAF8762289.1"/>
    </source>
</evidence>
<dbReference type="GO" id="GO:0002758">
    <property type="term" value="P:innate immune response-activating signaling pathway"/>
    <property type="evidence" value="ECO:0007669"/>
    <property type="project" value="UniProtKB-ARBA"/>
</dbReference>
<evidence type="ECO:0000313" key="14">
    <source>
        <dbReference type="Proteomes" id="UP000636709"/>
    </source>
</evidence>
<evidence type="ECO:0000256" key="7">
    <source>
        <dbReference type="ARBA" id="ARBA00023054"/>
    </source>
</evidence>
<dbReference type="InterPro" id="IPR041118">
    <property type="entry name" value="Rx_N"/>
</dbReference>
<feature type="compositionally biased region" description="Acidic residues" evidence="8">
    <location>
        <begin position="862"/>
        <end position="872"/>
    </location>
</feature>